<evidence type="ECO:0000256" key="4">
    <source>
        <dbReference type="ARBA" id="ARBA00022729"/>
    </source>
</evidence>
<dbReference type="GO" id="GO:0005975">
    <property type="term" value="P:carbohydrate metabolic process"/>
    <property type="evidence" value="ECO:0007669"/>
    <property type="project" value="InterPro"/>
</dbReference>
<dbReference type="Gene3D" id="3.20.20.80">
    <property type="entry name" value="Glycosidases"/>
    <property type="match status" value="1"/>
</dbReference>
<dbReference type="SMART" id="SM00768">
    <property type="entry name" value="X8"/>
    <property type="match status" value="1"/>
</dbReference>
<evidence type="ECO:0000256" key="1">
    <source>
        <dbReference type="ARBA" id="ARBA00000382"/>
    </source>
</evidence>
<dbReference type="InterPro" id="IPR000490">
    <property type="entry name" value="Glyco_hydro_17"/>
</dbReference>
<feature type="transmembrane region" description="Helical" evidence="12">
    <location>
        <begin position="460"/>
        <end position="482"/>
    </location>
</feature>
<feature type="chain" id="PRO_5036985959" description="glucan endo-1,3-beta-D-glucosidase" evidence="13">
    <location>
        <begin position="25"/>
        <end position="483"/>
    </location>
</feature>
<evidence type="ECO:0000256" key="12">
    <source>
        <dbReference type="SAM" id="Phobius"/>
    </source>
</evidence>
<dbReference type="InterPro" id="IPR012946">
    <property type="entry name" value="X8"/>
</dbReference>
<name>A0A978V0H7_ZIZJJ</name>
<comment type="similarity">
    <text evidence="2 10">Belongs to the glycosyl hydrolase 17 family.</text>
</comment>
<evidence type="ECO:0000256" key="5">
    <source>
        <dbReference type="ARBA" id="ARBA00022801"/>
    </source>
</evidence>
<keyword evidence="12" id="KW-0472">Membrane</keyword>
<feature type="signal peptide" evidence="13">
    <location>
        <begin position="1"/>
        <end position="24"/>
    </location>
</feature>
<evidence type="ECO:0000256" key="11">
    <source>
        <dbReference type="RuleBase" id="RU004336"/>
    </source>
</evidence>
<evidence type="ECO:0000256" key="13">
    <source>
        <dbReference type="SAM" id="SignalP"/>
    </source>
</evidence>
<evidence type="ECO:0000313" key="16">
    <source>
        <dbReference type="Proteomes" id="UP000813462"/>
    </source>
</evidence>
<dbReference type="OrthoDB" id="408788at2759"/>
<dbReference type="AlphaFoldDB" id="A0A978V0H7"/>
<evidence type="ECO:0000256" key="6">
    <source>
        <dbReference type="ARBA" id="ARBA00023157"/>
    </source>
</evidence>
<comment type="catalytic activity">
    <reaction evidence="1">
        <text>Hydrolysis of (1-&gt;3)-beta-D-glucosidic linkages in (1-&gt;3)-beta-D-glucans.</text>
        <dbReference type="EC" id="3.2.1.39"/>
    </reaction>
</comment>
<evidence type="ECO:0000259" key="14">
    <source>
        <dbReference type="SMART" id="SM00768"/>
    </source>
</evidence>
<protein>
    <recommendedName>
        <fullName evidence="3">glucan endo-1,3-beta-D-glucosidase</fullName>
        <ecNumber evidence="3">3.2.1.39</ecNumber>
    </recommendedName>
    <alternativeName>
        <fullName evidence="8">(1-&gt;3)-beta-glucan endohydrolase</fullName>
    </alternativeName>
    <alternativeName>
        <fullName evidence="9">Beta-1,3-endoglucanase</fullName>
    </alternativeName>
</protein>
<evidence type="ECO:0000313" key="15">
    <source>
        <dbReference type="EMBL" id="KAH7520743.1"/>
    </source>
</evidence>
<dbReference type="PROSITE" id="PS00587">
    <property type="entry name" value="GLYCOSYL_HYDROL_F17"/>
    <property type="match status" value="1"/>
</dbReference>
<dbReference type="GO" id="GO:0042973">
    <property type="term" value="F:glucan endo-1,3-beta-D-glucosidase activity"/>
    <property type="evidence" value="ECO:0007669"/>
    <property type="project" value="UniProtKB-EC"/>
</dbReference>
<evidence type="ECO:0000256" key="3">
    <source>
        <dbReference type="ARBA" id="ARBA00012780"/>
    </source>
</evidence>
<keyword evidence="4 13" id="KW-0732">Signal</keyword>
<dbReference type="InterPro" id="IPR017853">
    <property type="entry name" value="GH"/>
</dbReference>
<dbReference type="InterPro" id="IPR044965">
    <property type="entry name" value="Glyco_hydro_17_plant"/>
</dbReference>
<sequence>MDRAGILVAWAVSMMMVSSNLVQGLGVNWGTMASHPLHPSIVANLLKDNGIKKVKLFDSDHWTVNALADSDIEVMIAIPNLELEDFAGSYHHAKKFVKQNVTAHLKEPGGVKIRYVGVGNEPFLKSYNGSFVKSTFPALQNVQKALDEAGVGDKIKATVPLNADVYESSSDKPSGGDFRPDIKDQMVEIVQFLNDNNAPFSVNIYPFLSLYQNDDFPVDFAFFDNTGRTINDKNLQYNNVFDANFDTLVWALKKAGFPNLKILVGEVGWPTDGHKSANAKSAKRFYDGLIKKLANNKGTPMKPGYLETYLFGLFDEDQKSVAPGPFERHWGIFRYDGQPKFPMDLSGQGRNQMLVPAKGVQYLEKKWCVLDSDVSDFEAVGPQVDFACGLSDCSSLGLARSCGELNAHDNVSYAFNMYFQTLDQSVEACDFKGWGRIVTNNASQGDCLFPIQIMSGGKRLGLSFAALVVTIFGGALMSFFLFV</sequence>
<dbReference type="FunFam" id="3.20.20.80:FF:000008">
    <property type="entry name" value="Glucan endo-1,3-beta-glucosidase 5"/>
    <property type="match status" value="1"/>
</dbReference>
<keyword evidence="12" id="KW-0812">Transmembrane</keyword>
<evidence type="ECO:0000256" key="8">
    <source>
        <dbReference type="ARBA" id="ARBA00033335"/>
    </source>
</evidence>
<dbReference type="Gene3D" id="1.20.58.1040">
    <property type="match status" value="1"/>
</dbReference>
<organism evidence="15 16">
    <name type="scientific">Ziziphus jujuba var. spinosa</name>
    <dbReference type="NCBI Taxonomy" id="714518"/>
    <lineage>
        <taxon>Eukaryota</taxon>
        <taxon>Viridiplantae</taxon>
        <taxon>Streptophyta</taxon>
        <taxon>Embryophyta</taxon>
        <taxon>Tracheophyta</taxon>
        <taxon>Spermatophyta</taxon>
        <taxon>Magnoliopsida</taxon>
        <taxon>eudicotyledons</taxon>
        <taxon>Gunneridae</taxon>
        <taxon>Pentapetalae</taxon>
        <taxon>rosids</taxon>
        <taxon>fabids</taxon>
        <taxon>Rosales</taxon>
        <taxon>Rhamnaceae</taxon>
        <taxon>Paliureae</taxon>
        <taxon>Ziziphus</taxon>
    </lineage>
</organism>
<dbReference type="PANTHER" id="PTHR32227">
    <property type="entry name" value="GLUCAN ENDO-1,3-BETA-GLUCOSIDASE BG1-RELATED-RELATED"/>
    <property type="match status" value="1"/>
</dbReference>
<keyword evidence="7 11" id="KW-0326">Glycosidase</keyword>
<evidence type="ECO:0000256" key="7">
    <source>
        <dbReference type="ARBA" id="ARBA00023295"/>
    </source>
</evidence>
<feature type="domain" description="X8" evidence="14">
    <location>
        <begin position="366"/>
        <end position="449"/>
    </location>
</feature>
<dbReference type="Pfam" id="PF07983">
    <property type="entry name" value="X8"/>
    <property type="match status" value="1"/>
</dbReference>
<reference evidence="15" key="1">
    <citation type="journal article" date="2021" name="Front. Plant Sci.">
        <title>Chromosome-Scale Genome Assembly for Chinese Sour Jujube and Insights Into Its Genome Evolution and Domestication Signature.</title>
        <authorList>
            <person name="Shen L.-Y."/>
            <person name="Luo H."/>
            <person name="Wang X.-L."/>
            <person name="Wang X.-M."/>
            <person name="Qiu X.-J."/>
            <person name="Liu H."/>
            <person name="Zhou S.-S."/>
            <person name="Jia K.-H."/>
            <person name="Nie S."/>
            <person name="Bao Y.-T."/>
            <person name="Zhang R.-G."/>
            <person name="Yun Q.-Z."/>
            <person name="Chai Y.-H."/>
            <person name="Lu J.-Y."/>
            <person name="Li Y."/>
            <person name="Zhao S.-W."/>
            <person name="Mao J.-F."/>
            <person name="Jia S.-G."/>
            <person name="Mao Y.-M."/>
        </authorList>
    </citation>
    <scope>NUCLEOTIDE SEQUENCE</scope>
    <source>
        <strain evidence="15">AT0</strain>
        <tissue evidence="15">Leaf</tissue>
    </source>
</reference>
<evidence type="ECO:0000256" key="9">
    <source>
        <dbReference type="ARBA" id="ARBA00033417"/>
    </source>
</evidence>
<dbReference type="EMBL" id="JAEACU010000008">
    <property type="protein sequence ID" value="KAH7520743.1"/>
    <property type="molecule type" value="Genomic_DNA"/>
</dbReference>
<evidence type="ECO:0000256" key="2">
    <source>
        <dbReference type="ARBA" id="ARBA00008773"/>
    </source>
</evidence>
<evidence type="ECO:0000256" key="10">
    <source>
        <dbReference type="RuleBase" id="RU004335"/>
    </source>
</evidence>
<keyword evidence="5 11" id="KW-0378">Hydrolase</keyword>
<gene>
    <name evidence="15" type="ORF">FEM48_Zijuj08G0177800</name>
</gene>
<comment type="caution">
    <text evidence="15">The sequence shown here is derived from an EMBL/GenBank/DDBJ whole genome shotgun (WGS) entry which is preliminary data.</text>
</comment>
<dbReference type="Pfam" id="PF00332">
    <property type="entry name" value="Glyco_hydro_17"/>
    <property type="match status" value="1"/>
</dbReference>
<keyword evidence="6" id="KW-1015">Disulfide bond</keyword>
<keyword evidence="12" id="KW-1133">Transmembrane helix</keyword>
<dbReference type="Proteomes" id="UP000813462">
    <property type="component" value="Unassembled WGS sequence"/>
</dbReference>
<dbReference type="EC" id="3.2.1.39" evidence="3"/>
<dbReference type="SUPFAM" id="SSF51445">
    <property type="entry name" value="(Trans)glycosidases"/>
    <property type="match status" value="1"/>
</dbReference>
<proteinExistence type="inferred from homology"/>
<accession>A0A978V0H7</accession>